<evidence type="ECO:0000256" key="7">
    <source>
        <dbReference type="SAM" id="Phobius"/>
    </source>
</evidence>
<reference evidence="9 10" key="1">
    <citation type="submission" date="2020-08" db="EMBL/GenBank/DDBJ databases">
        <title>Genomic Encyclopedia of Type Strains, Phase IV (KMG-IV): sequencing the most valuable type-strain genomes for metagenomic binning, comparative biology and taxonomic classification.</title>
        <authorList>
            <person name="Goeker M."/>
        </authorList>
    </citation>
    <scope>NUCLEOTIDE SEQUENCE [LARGE SCALE GENOMIC DNA]</scope>
    <source>
        <strain evidence="9 10">DSM 25079</strain>
    </source>
</reference>
<feature type="domain" description="Polysaccharide chain length determinant N-terminal" evidence="8">
    <location>
        <begin position="18"/>
        <end position="96"/>
    </location>
</feature>
<name>A0A7W9AJK4_9SPHN</name>
<evidence type="ECO:0000256" key="1">
    <source>
        <dbReference type="ARBA" id="ARBA00004651"/>
    </source>
</evidence>
<keyword evidence="4 7" id="KW-1133">Transmembrane helix</keyword>
<dbReference type="PANTHER" id="PTHR32309:SF13">
    <property type="entry name" value="FERRIC ENTEROBACTIN TRANSPORT PROTEIN FEPE"/>
    <property type="match status" value="1"/>
</dbReference>
<dbReference type="GO" id="GO:0004713">
    <property type="term" value="F:protein tyrosine kinase activity"/>
    <property type="evidence" value="ECO:0007669"/>
    <property type="project" value="TreeGrafter"/>
</dbReference>
<dbReference type="EMBL" id="JACIJC010000004">
    <property type="protein sequence ID" value="MBB5686622.1"/>
    <property type="molecule type" value="Genomic_DNA"/>
</dbReference>
<dbReference type="InterPro" id="IPR003856">
    <property type="entry name" value="LPS_length_determ_N"/>
</dbReference>
<keyword evidence="5 7" id="KW-0472">Membrane</keyword>
<dbReference type="AlphaFoldDB" id="A0A7W9AJK4"/>
<feature type="transmembrane region" description="Helical" evidence="7">
    <location>
        <begin position="446"/>
        <end position="464"/>
    </location>
</feature>
<dbReference type="Pfam" id="PF02706">
    <property type="entry name" value="Wzz"/>
    <property type="match status" value="1"/>
</dbReference>
<keyword evidence="10" id="KW-1185">Reference proteome</keyword>
<dbReference type="GO" id="GO:0005886">
    <property type="term" value="C:plasma membrane"/>
    <property type="evidence" value="ECO:0007669"/>
    <property type="project" value="UniProtKB-SubCell"/>
</dbReference>
<evidence type="ECO:0000313" key="9">
    <source>
        <dbReference type="EMBL" id="MBB5686622.1"/>
    </source>
</evidence>
<dbReference type="InterPro" id="IPR050445">
    <property type="entry name" value="Bact_polysacc_biosynth/exp"/>
</dbReference>
<feature type="transmembrane region" description="Helical" evidence="7">
    <location>
        <begin position="29"/>
        <end position="49"/>
    </location>
</feature>
<sequence>MSAEIDRDEDESGGSFLAHLPAIIKQRRWFLVIPSIIGMLGGIAAAFLMPTVYRSSAVLLVESPQLTIDTNTQTTDIIDQRIAKIQQQVLSRPDLIEMIQRFGLYTDERNSKPLSEIVETMRSAAMVAPVDAQIQQSNNGRSTTIAFSMSFDYSDPVKAQAVAQELTERVLEIDSTKNAEQAENTVQFLTDQATGLQAQISQMEMQISGIKARNGSALSSTGMTMLGMSGGSYDAQIAQLQRDNAQLNGQRALAGTAANRDPAVSQAEAALAAARAVYSETHPDVIVAKQRLAEAKELGKRNVGNLPADSTASQIAFNNSQIAALQAARAREAAQASTILGAQSRAPVIMEQVAQLQQKLEGVNAQYQGVSAKLLAAQANAKMENEQKGERLSVIDPPVVPDKPSSPNRPVLIAGGYAAGLGLGLALILGLELLFKPVRGVDSVRAIVGAFPLVAIPTIVPAVADRAPWYRRLWPFGRKSAVST</sequence>
<keyword evidence="3 7" id="KW-0812">Transmembrane</keyword>
<dbReference type="Proteomes" id="UP000549617">
    <property type="component" value="Unassembled WGS sequence"/>
</dbReference>
<feature type="coiled-coil region" evidence="6">
    <location>
        <begin position="179"/>
        <end position="206"/>
    </location>
</feature>
<protein>
    <submittedName>
        <fullName evidence="9">Uncharacterized protein involved in exopolysaccharide biosynthesis</fullName>
    </submittedName>
</protein>
<dbReference type="RefSeq" id="WP_184019217.1">
    <property type="nucleotide sequence ID" value="NZ_JACIJC010000004.1"/>
</dbReference>
<organism evidence="9 10">
    <name type="scientific">Sphingobium boeckii</name>
    <dbReference type="NCBI Taxonomy" id="1082345"/>
    <lineage>
        <taxon>Bacteria</taxon>
        <taxon>Pseudomonadati</taxon>
        <taxon>Pseudomonadota</taxon>
        <taxon>Alphaproteobacteria</taxon>
        <taxon>Sphingomonadales</taxon>
        <taxon>Sphingomonadaceae</taxon>
        <taxon>Sphingobium</taxon>
    </lineage>
</organism>
<evidence type="ECO:0000259" key="8">
    <source>
        <dbReference type="Pfam" id="PF02706"/>
    </source>
</evidence>
<evidence type="ECO:0000256" key="4">
    <source>
        <dbReference type="ARBA" id="ARBA00022989"/>
    </source>
</evidence>
<evidence type="ECO:0000256" key="6">
    <source>
        <dbReference type="SAM" id="Coils"/>
    </source>
</evidence>
<keyword evidence="2" id="KW-1003">Cell membrane</keyword>
<evidence type="ECO:0000256" key="5">
    <source>
        <dbReference type="ARBA" id="ARBA00023136"/>
    </source>
</evidence>
<evidence type="ECO:0000256" key="2">
    <source>
        <dbReference type="ARBA" id="ARBA00022475"/>
    </source>
</evidence>
<evidence type="ECO:0000256" key="3">
    <source>
        <dbReference type="ARBA" id="ARBA00022692"/>
    </source>
</evidence>
<accession>A0A7W9AJK4</accession>
<keyword evidence="6" id="KW-0175">Coiled coil</keyword>
<comment type="caution">
    <text evidence="9">The sequence shown here is derived from an EMBL/GenBank/DDBJ whole genome shotgun (WGS) entry which is preliminary data.</text>
</comment>
<comment type="subcellular location">
    <subcellularLocation>
        <location evidence="1">Cell membrane</location>
        <topology evidence="1">Multi-pass membrane protein</topology>
    </subcellularLocation>
</comment>
<dbReference type="PANTHER" id="PTHR32309">
    <property type="entry name" value="TYROSINE-PROTEIN KINASE"/>
    <property type="match status" value="1"/>
</dbReference>
<feature type="transmembrane region" description="Helical" evidence="7">
    <location>
        <begin position="411"/>
        <end position="434"/>
    </location>
</feature>
<proteinExistence type="predicted"/>
<evidence type="ECO:0000313" key="10">
    <source>
        <dbReference type="Proteomes" id="UP000549617"/>
    </source>
</evidence>
<gene>
    <name evidence="9" type="ORF">FHS49_002646</name>
</gene>